<accession>A0AAD5QL99</accession>
<keyword evidence="3" id="KW-1185">Reference proteome</keyword>
<sequence>MKLMKRKRLIYVQLLQRPGHEDFIVRCKQIELDGCRNTETTSYMYITFNERRNSMKERKKKNTSPGPTDTGGAVRSRVRRKSMKVMNWRLWGGGRSHCARGG</sequence>
<dbReference type="Proteomes" id="UP001196413">
    <property type="component" value="Unassembled WGS sequence"/>
</dbReference>
<protein>
    <submittedName>
        <fullName evidence="2">Uncharacterized protein</fullName>
    </submittedName>
</protein>
<dbReference type="AlphaFoldDB" id="A0AAD5QL99"/>
<evidence type="ECO:0000313" key="3">
    <source>
        <dbReference type="Proteomes" id="UP001196413"/>
    </source>
</evidence>
<dbReference type="EMBL" id="JAHQIW010000952">
    <property type="protein sequence ID" value="KAJ1350846.1"/>
    <property type="molecule type" value="Genomic_DNA"/>
</dbReference>
<name>A0AAD5QL99_PARTN</name>
<feature type="region of interest" description="Disordered" evidence="1">
    <location>
        <begin position="50"/>
        <end position="79"/>
    </location>
</feature>
<evidence type="ECO:0000256" key="1">
    <source>
        <dbReference type="SAM" id="MobiDB-lite"/>
    </source>
</evidence>
<proteinExistence type="predicted"/>
<organism evidence="2 3">
    <name type="scientific">Parelaphostrongylus tenuis</name>
    <name type="common">Meningeal worm</name>
    <dbReference type="NCBI Taxonomy" id="148309"/>
    <lineage>
        <taxon>Eukaryota</taxon>
        <taxon>Metazoa</taxon>
        <taxon>Ecdysozoa</taxon>
        <taxon>Nematoda</taxon>
        <taxon>Chromadorea</taxon>
        <taxon>Rhabditida</taxon>
        <taxon>Rhabditina</taxon>
        <taxon>Rhabditomorpha</taxon>
        <taxon>Strongyloidea</taxon>
        <taxon>Metastrongylidae</taxon>
        <taxon>Parelaphostrongylus</taxon>
    </lineage>
</organism>
<reference evidence="2" key="1">
    <citation type="submission" date="2021-06" db="EMBL/GenBank/DDBJ databases">
        <title>Parelaphostrongylus tenuis whole genome reference sequence.</title>
        <authorList>
            <person name="Garwood T.J."/>
            <person name="Larsen P.A."/>
            <person name="Fountain-Jones N.M."/>
            <person name="Garbe J.R."/>
            <person name="Macchietto M.G."/>
            <person name="Kania S.A."/>
            <person name="Gerhold R.W."/>
            <person name="Richards J.E."/>
            <person name="Wolf T.M."/>
        </authorList>
    </citation>
    <scope>NUCLEOTIDE SEQUENCE</scope>
    <source>
        <strain evidence="2">MNPRO001-30</strain>
        <tissue evidence="2">Meninges</tissue>
    </source>
</reference>
<evidence type="ECO:0000313" key="2">
    <source>
        <dbReference type="EMBL" id="KAJ1350846.1"/>
    </source>
</evidence>
<comment type="caution">
    <text evidence="2">The sequence shown here is derived from an EMBL/GenBank/DDBJ whole genome shotgun (WGS) entry which is preliminary data.</text>
</comment>
<gene>
    <name evidence="2" type="ORF">KIN20_006741</name>
</gene>